<evidence type="ECO:0000256" key="7">
    <source>
        <dbReference type="HAMAP-Rule" id="MF_00258"/>
    </source>
</evidence>
<feature type="binding site" evidence="7">
    <location>
        <begin position="16"/>
        <end position="17"/>
    </location>
    <ligand>
        <name>substrate</name>
    </ligand>
</feature>
<evidence type="ECO:0000256" key="5">
    <source>
        <dbReference type="ARBA" id="ARBA00023235"/>
    </source>
</evidence>
<evidence type="ECO:0000256" key="1">
    <source>
        <dbReference type="ARBA" id="ARBA00001602"/>
    </source>
</evidence>
<proteinExistence type="inferred from homology"/>
<dbReference type="eggNOG" id="COG0796">
    <property type="taxonomic scope" value="Bacteria"/>
</dbReference>
<comment type="pathway">
    <text evidence="7">Cell wall biogenesis; peptidoglycan biosynthesis.</text>
</comment>
<accession>B1Y6H0</accession>
<comment type="similarity">
    <text evidence="7">Belongs to the aspartate/glutamate racemases family.</text>
</comment>
<feature type="binding site" evidence="7">
    <location>
        <begin position="80"/>
        <end position="81"/>
    </location>
    <ligand>
        <name>substrate</name>
    </ligand>
</feature>
<dbReference type="FunFam" id="3.40.50.1860:FF:000001">
    <property type="entry name" value="Glutamate racemase"/>
    <property type="match status" value="1"/>
</dbReference>
<dbReference type="InterPro" id="IPR018187">
    <property type="entry name" value="Asp/Glu_racemase_AS_1"/>
</dbReference>
<dbReference type="InterPro" id="IPR033134">
    <property type="entry name" value="Asp/Glu_racemase_AS_2"/>
</dbReference>
<evidence type="ECO:0000256" key="2">
    <source>
        <dbReference type="ARBA" id="ARBA00013090"/>
    </source>
</evidence>
<name>B1Y6H0_LEPCP</name>
<dbReference type="GO" id="GO:0009252">
    <property type="term" value="P:peptidoglycan biosynthetic process"/>
    <property type="evidence" value="ECO:0007669"/>
    <property type="project" value="UniProtKB-UniRule"/>
</dbReference>
<evidence type="ECO:0000256" key="4">
    <source>
        <dbReference type="ARBA" id="ARBA00022984"/>
    </source>
</evidence>
<comment type="catalytic activity">
    <reaction evidence="1 7">
        <text>L-glutamate = D-glutamate</text>
        <dbReference type="Rhea" id="RHEA:12813"/>
        <dbReference type="ChEBI" id="CHEBI:29985"/>
        <dbReference type="ChEBI" id="CHEBI:29986"/>
        <dbReference type="EC" id="5.1.1.3"/>
    </reaction>
</comment>
<dbReference type="PANTHER" id="PTHR21198">
    <property type="entry name" value="GLUTAMATE RACEMASE"/>
    <property type="match status" value="1"/>
</dbReference>
<feature type="active site" description="Proton donor/acceptor" evidence="7">
    <location>
        <position position="190"/>
    </location>
</feature>
<keyword evidence="6 7" id="KW-0961">Cell wall biogenesis/degradation</keyword>
<dbReference type="PROSITE" id="PS00924">
    <property type="entry name" value="ASP_GLU_RACEMASE_2"/>
    <property type="match status" value="1"/>
</dbReference>
<dbReference type="InterPro" id="IPR015942">
    <property type="entry name" value="Asp/Glu/hydantoin_racemase"/>
</dbReference>
<dbReference type="RefSeq" id="WP_012347562.1">
    <property type="nucleotide sequence ID" value="NC_010524.1"/>
</dbReference>
<evidence type="ECO:0000313" key="8">
    <source>
        <dbReference type="EMBL" id="ACB34806.1"/>
    </source>
</evidence>
<feature type="active site" description="Proton donor/acceptor" evidence="7">
    <location>
        <position position="79"/>
    </location>
</feature>
<dbReference type="Pfam" id="PF01177">
    <property type="entry name" value="Asp_Glu_race"/>
    <property type="match status" value="1"/>
</dbReference>
<evidence type="ECO:0000256" key="6">
    <source>
        <dbReference type="ARBA" id="ARBA00023316"/>
    </source>
</evidence>
<evidence type="ECO:0000256" key="3">
    <source>
        <dbReference type="ARBA" id="ARBA00022960"/>
    </source>
</evidence>
<dbReference type="GO" id="GO:0008360">
    <property type="term" value="P:regulation of cell shape"/>
    <property type="evidence" value="ECO:0007669"/>
    <property type="project" value="UniProtKB-KW"/>
</dbReference>
<dbReference type="PANTHER" id="PTHR21198:SF2">
    <property type="entry name" value="GLUTAMATE RACEMASE"/>
    <property type="match status" value="1"/>
</dbReference>
<dbReference type="SUPFAM" id="SSF53681">
    <property type="entry name" value="Aspartate/glutamate racemase"/>
    <property type="match status" value="2"/>
</dbReference>
<feature type="binding site" evidence="7">
    <location>
        <begin position="191"/>
        <end position="192"/>
    </location>
    <ligand>
        <name>substrate</name>
    </ligand>
</feature>
<dbReference type="KEGG" id="lch:Lcho_2541"/>
<feature type="binding site" evidence="7">
    <location>
        <begin position="48"/>
        <end position="49"/>
    </location>
    <ligand>
        <name>substrate</name>
    </ligand>
</feature>
<keyword evidence="4 7" id="KW-0573">Peptidoglycan synthesis</keyword>
<dbReference type="Proteomes" id="UP000001693">
    <property type="component" value="Chromosome"/>
</dbReference>
<dbReference type="GO" id="GO:0071555">
    <property type="term" value="P:cell wall organization"/>
    <property type="evidence" value="ECO:0007669"/>
    <property type="project" value="UniProtKB-KW"/>
</dbReference>
<protein>
    <recommendedName>
        <fullName evidence="2 7">Glutamate racemase</fullName>
        <ecNumber evidence="2 7">5.1.1.3</ecNumber>
    </recommendedName>
</protein>
<dbReference type="Gene3D" id="3.40.50.1860">
    <property type="match status" value="2"/>
</dbReference>
<keyword evidence="5 7" id="KW-0413">Isomerase</keyword>
<dbReference type="EMBL" id="CP001013">
    <property type="protein sequence ID" value="ACB34806.1"/>
    <property type="molecule type" value="Genomic_DNA"/>
</dbReference>
<sequence length="272" mass="29079">MPTSPLQHRVRIGVFDSGLGGLSVLRAIHELLPSATLMYVADSGHAPYGERSVAYVEERSLRIAAFLRDQGAQVLVVACNTATAAAVQALRMHHRDWAIVGVEPGIKPAAAMTRNGRIGVLATEGTLRSDRFKLLAQAHAAHVELFLQACPGLAAAIESGALTSPAVTERVQTCCAPLREHQVDTVVLGCTHYPFVANQIAAALGPDVVLIDTADAVARRTLALSLAQAAPDDDLNQDDRPVTRMWTTGDRLLLANVAERWLTFPCTVDTLP</sequence>
<evidence type="ECO:0000313" key="9">
    <source>
        <dbReference type="Proteomes" id="UP000001693"/>
    </source>
</evidence>
<dbReference type="STRING" id="395495.Lcho_2541"/>
<dbReference type="UniPathway" id="UPA00219"/>
<dbReference type="HOGENOM" id="CLU_052344_2_1_4"/>
<dbReference type="InterPro" id="IPR001920">
    <property type="entry name" value="Asp/Glu_race"/>
</dbReference>
<dbReference type="GO" id="GO:0008881">
    <property type="term" value="F:glutamate racemase activity"/>
    <property type="evidence" value="ECO:0007669"/>
    <property type="project" value="UniProtKB-UniRule"/>
</dbReference>
<dbReference type="PROSITE" id="PS00923">
    <property type="entry name" value="ASP_GLU_RACEMASE_1"/>
    <property type="match status" value="1"/>
</dbReference>
<dbReference type="HAMAP" id="MF_00258">
    <property type="entry name" value="Glu_racemase"/>
    <property type="match status" value="1"/>
</dbReference>
<dbReference type="EC" id="5.1.1.3" evidence="2 7"/>
<dbReference type="NCBIfam" id="TIGR00067">
    <property type="entry name" value="glut_race"/>
    <property type="match status" value="1"/>
</dbReference>
<keyword evidence="3 7" id="KW-0133">Cell shape</keyword>
<gene>
    <name evidence="7" type="primary">murI</name>
    <name evidence="8" type="ordered locus">Lcho_2541</name>
</gene>
<dbReference type="InterPro" id="IPR004391">
    <property type="entry name" value="Glu_race"/>
</dbReference>
<organism evidence="8 9">
    <name type="scientific">Leptothrix cholodnii (strain ATCC 51168 / LMG 8142 / SP-6)</name>
    <name type="common">Leptothrix discophora (strain SP-6)</name>
    <dbReference type="NCBI Taxonomy" id="395495"/>
    <lineage>
        <taxon>Bacteria</taxon>
        <taxon>Pseudomonadati</taxon>
        <taxon>Pseudomonadota</taxon>
        <taxon>Betaproteobacteria</taxon>
        <taxon>Burkholderiales</taxon>
        <taxon>Sphaerotilaceae</taxon>
        <taxon>Leptothrix</taxon>
    </lineage>
</organism>
<dbReference type="OrthoDB" id="9801055at2"/>
<reference evidence="8 9" key="1">
    <citation type="submission" date="2008-03" db="EMBL/GenBank/DDBJ databases">
        <title>Complete sequence of Leptothrix cholodnii SP-6.</title>
        <authorList>
            <consortium name="US DOE Joint Genome Institute"/>
            <person name="Copeland A."/>
            <person name="Lucas S."/>
            <person name="Lapidus A."/>
            <person name="Glavina del Rio T."/>
            <person name="Dalin E."/>
            <person name="Tice H."/>
            <person name="Bruce D."/>
            <person name="Goodwin L."/>
            <person name="Pitluck S."/>
            <person name="Chertkov O."/>
            <person name="Brettin T."/>
            <person name="Detter J.C."/>
            <person name="Han C."/>
            <person name="Kuske C.R."/>
            <person name="Schmutz J."/>
            <person name="Larimer F."/>
            <person name="Land M."/>
            <person name="Hauser L."/>
            <person name="Kyrpides N."/>
            <person name="Lykidis A."/>
            <person name="Emerson D."/>
            <person name="Richardson P."/>
        </authorList>
    </citation>
    <scope>NUCLEOTIDE SEQUENCE [LARGE SCALE GENOMIC DNA]</scope>
    <source>
        <strain evidence="9">ATCC 51168 / LMG 8142 / SP-6</strain>
    </source>
</reference>
<keyword evidence="9" id="KW-1185">Reference proteome</keyword>
<dbReference type="AlphaFoldDB" id="B1Y6H0"/>
<comment type="function">
    <text evidence="7">Provides the (R)-glutamate required for cell wall biosynthesis.</text>
</comment>